<dbReference type="PANTHER" id="PTHR28155">
    <property type="entry name" value="ACR243WP"/>
    <property type="match status" value="1"/>
</dbReference>
<evidence type="ECO:0000313" key="3">
    <source>
        <dbReference type="EnsemblProtists" id="EKX48642"/>
    </source>
</evidence>
<protein>
    <submittedName>
        <fullName evidence="2 3">Uncharacterized protein</fullName>
    </submittedName>
</protein>
<evidence type="ECO:0000313" key="2">
    <source>
        <dbReference type="EMBL" id="EKX48642.1"/>
    </source>
</evidence>
<dbReference type="Proteomes" id="UP000011087">
    <property type="component" value="Unassembled WGS sequence"/>
</dbReference>
<dbReference type="GeneID" id="17305291"/>
<dbReference type="OMA" id="EHSATIH"/>
<dbReference type="RefSeq" id="XP_005835622.1">
    <property type="nucleotide sequence ID" value="XM_005835565.1"/>
</dbReference>
<dbReference type="Gene3D" id="6.20.250.70">
    <property type="match status" value="1"/>
</dbReference>
<evidence type="ECO:0000256" key="1">
    <source>
        <dbReference type="SAM" id="MobiDB-lite"/>
    </source>
</evidence>
<reference evidence="2 4" key="1">
    <citation type="journal article" date="2012" name="Nature">
        <title>Algal genomes reveal evolutionary mosaicism and the fate of nucleomorphs.</title>
        <authorList>
            <consortium name="DOE Joint Genome Institute"/>
            <person name="Curtis B.A."/>
            <person name="Tanifuji G."/>
            <person name="Burki F."/>
            <person name="Gruber A."/>
            <person name="Irimia M."/>
            <person name="Maruyama S."/>
            <person name="Arias M.C."/>
            <person name="Ball S.G."/>
            <person name="Gile G.H."/>
            <person name="Hirakawa Y."/>
            <person name="Hopkins J.F."/>
            <person name="Kuo A."/>
            <person name="Rensing S.A."/>
            <person name="Schmutz J."/>
            <person name="Symeonidi A."/>
            <person name="Elias M."/>
            <person name="Eveleigh R.J."/>
            <person name="Herman E.K."/>
            <person name="Klute M.J."/>
            <person name="Nakayama T."/>
            <person name="Obornik M."/>
            <person name="Reyes-Prieto A."/>
            <person name="Armbrust E.V."/>
            <person name="Aves S.J."/>
            <person name="Beiko R.G."/>
            <person name="Coutinho P."/>
            <person name="Dacks J.B."/>
            <person name="Durnford D.G."/>
            <person name="Fast N.M."/>
            <person name="Green B.R."/>
            <person name="Grisdale C.J."/>
            <person name="Hempel F."/>
            <person name="Henrissat B."/>
            <person name="Hoppner M.P."/>
            <person name="Ishida K."/>
            <person name="Kim E."/>
            <person name="Koreny L."/>
            <person name="Kroth P.G."/>
            <person name="Liu Y."/>
            <person name="Malik S.B."/>
            <person name="Maier U.G."/>
            <person name="McRose D."/>
            <person name="Mock T."/>
            <person name="Neilson J.A."/>
            <person name="Onodera N.T."/>
            <person name="Poole A.M."/>
            <person name="Pritham E.J."/>
            <person name="Richards T.A."/>
            <person name="Rocap G."/>
            <person name="Roy S.W."/>
            <person name="Sarai C."/>
            <person name="Schaack S."/>
            <person name="Shirato S."/>
            <person name="Slamovits C.H."/>
            <person name="Spencer D.F."/>
            <person name="Suzuki S."/>
            <person name="Worden A.Z."/>
            <person name="Zauner S."/>
            <person name="Barry K."/>
            <person name="Bell C."/>
            <person name="Bharti A.K."/>
            <person name="Crow J.A."/>
            <person name="Grimwood J."/>
            <person name="Kramer R."/>
            <person name="Lindquist E."/>
            <person name="Lucas S."/>
            <person name="Salamov A."/>
            <person name="McFadden G.I."/>
            <person name="Lane C.E."/>
            <person name="Keeling P.J."/>
            <person name="Gray M.W."/>
            <person name="Grigoriev I.V."/>
            <person name="Archibald J.M."/>
        </authorList>
    </citation>
    <scope>NUCLEOTIDE SEQUENCE</scope>
    <source>
        <strain evidence="2 4">CCMP2712</strain>
    </source>
</reference>
<dbReference type="PANTHER" id="PTHR28155:SF1">
    <property type="entry name" value="DNA-DIRECTED RNA POLYMERASE I SUBUNIT RPA34.5-DOMAIN-CONTAINING PROTEIN"/>
    <property type="match status" value="1"/>
</dbReference>
<dbReference type="EnsemblProtists" id="EKX48642">
    <property type="protein sequence ID" value="EKX48642"/>
    <property type="gene ID" value="GUITHDRAFT_136727"/>
</dbReference>
<evidence type="ECO:0000313" key="4">
    <source>
        <dbReference type="Proteomes" id="UP000011087"/>
    </source>
</evidence>
<dbReference type="OrthoDB" id="76224at2759"/>
<dbReference type="Pfam" id="PF08208">
    <property type="entry name" value="RNA_polI_A34"/>
    <property type="match status" value="1"/>
</dbReference>
<feature type="compositionally biased region" description="Basic and acidic residues" evidence="1">
    <location>
        <begin position="147"/>
        <end position="168"/>
    </location>
</feature>
<dbReference type="InterPro" id="IPR053263">
    <property type="entry name" value="Euk_RPA34_RNAP_subunit"/>
</dbReference>
<proteinExistence type="predicted"/>
<organism evidence="2">
    <name type="scientific">Guillardia theta (strain CCMP2712)</name>
    <name type="common">Cryptophyte</name>
    <dbReference type="NCBI Taxonomy" id="905079"/>
    <lineage>
        <taxon>Eukaryota</taxon>
        <taxon>Cryptophyceae</taxon>
        <taxon>Pyrenomonadales</taxon>
        <taxon>Geminigeraceae</taxon>
        <taxon>Guillardia</taxon>
    </lineage>
</organism>
<dbReference type="GO" id="GO:0006360">
    <property type="term" value="P:transcription by RNA polymerase I"/>
    <property type="evidence" value="ECO:0007669"/>
    <property type="project" value="InterPro"/>
</dbReference>
<dbReference type="HOGENOM" id="CLU_1484680_0_0_1"/>
<name>L1JJX3_GUITC</name>
<dbReference type="InterPro" id="IPR013240">
    <property type="entry name" value="DNA-dir_RNA_pol1_su_RPA34"/>
</dbReference>
<reference evidence="3" key="3">
    <citation type="submission" date="2016-03" db="UniProtKB">
        <authorList>
            <consortium name="EnsemblProtists"/>
        </authorList>
    </citation>
    <scope>IDENTIFICATION</scope>
</reference>
<gene>
    <name evidence="2" type="ORF">GUITHDRAFT_136727</name>
</gene>
<sequence length="182" mass="19765">MDIKRASKSGRELWLIRIPVDLPTETLSDLKIELREAGGDGQVECDGRKFLASVSPAQETEAAQILALLPDPKESQLVAAKPFRRQLNLVEHIPGADAPSECPPLPPPIAQRASLPGKVTPSGHGFKGLPDSYASGGRVSAKKVKKEVKSPESKRKVKEEKDDKDELQKSPGKKSKKSKKSE</sequence>
<feature type="region of interest" description="Disordered" evidence="1">
    <location>
        <begin position="94"/>
        <end position="182"/>
    </location>
</feature>
<reference evidence="4" key="2">
    <citation type="submission" date="2012-11" db="EMBL/GenBank/DDBJ databases">
        <authorList>
            <person name="Kuo A."/>
            <person name="Curtis B.A."/>
            <person name="Tanifuji G."/>
            <person name="Burki F."/>
            <person name="Gruber A."/>
            <person name="Irimia M."/>
            <person name="Maruyama S."/>
            <person name="Arias M.C."/>
            <person name="Ball S.G."/>
            <person name="Gile G.H."/>
            <person name="Hirakawa Y."/>
            <person name="Hopkins J.F."/>
            <person name="Rensing S.A."/>
            <person name="Schmutz J."/>
            <person name="Symeonidi A."/>
            <person name="Elias M."/>
            <person name="Eveleigh R.J."/>
            <person name="Herman E.K."/>
            <person name="Klute M.J."/>
            <person name="Nakayama T."/>
            <person name="Obornik M."/>
            <person name="Reyes-Prieto A."/>
            <person name="Armbrust E.V."/>
            <person name="Aves S.J."/>
            <person name="Beiko R.G."/>
            <person name="Coutinho P."/>
            <person name="Dacks J.B."/>
            <person name="Durnford D.G."/>
            <person name="Fast N.M."/>
            <person name="Green B.R."/>
            <person name="Grisdale C."/>
            <person name="Hempe F."/>
            <person name="Henrissat B."/>
            <person name="Hoppner M.P."/>
            <person name="Ishida K.-I."/>
            <person name="Kim E."/>
            <person name="Koreny L."/>
            <person name="Kroth P.G."/>
            <person name="Liu Y."/>
            <person name="Malik S.-B."/>
            <person name="Maier U.G."/>
            <person name="McRose D."/>
            <person name="Mock T."/>
            <person name="Neilson J.A."/>
            <person name="Onodera N.T."/>
            <person name="Poole A.M."/>
            <person name="Pritham E.J."/>
            <person name="Richards T.A."/>
            <person name="Rocap G."/>
            <person name="Roy S.W."/>
            <person name="Sarai C."/>
            <person name="Schaack S."/>
            <person name="Shirato S."/>
            <person name="Slamovits C.H."/>
            <person name="Spencer D.F."/>
            <person name="Suzuki S."/>
            <person name="Worden A.Z."/>
            <person name="Zauner S."/>
            <person name="Barry K."/>
            <person name="Bell C."/>
            <person name="Bharti A.K."/>
            <person name="Crow J.A."/>
            <person name="Grimwood J."/>
            <person name="Kramer R."/>
            <person name="Lindquist E."/>
            <person name="Lucas S."/>
            <person name="Salamov A."/>
            <person name="McFadden G.I."/>
            <person name="Lane C.E."/>
            <person name="Keeling P.J."/>
            <person name="Gray M.W."/>
            <person name="Grigoriev I.V."/>
            <person name="Archibald J.M."/>
        </authorList>
    </citation>
    <scope>NUCLEOTIDE SEQUENCE</scope>
    <source>
        <strain evidence="4">CCMP2712</strain>
    </source>
</reference>
<dbReference type="AlphaFoldDB" id="L1JJX3"/>
<accession>L1JJX3</accession>
<dbReference type="PaxDb" id="55529-EKX48642"/>
<dbReference type="EMBL" id="JH992985">
    <property type="protein sequence ID" value="EKX48642.1"/>
    <property type="molecule type" value="Genomic_DNA"/>
</dbReference>
<keyword evidence="4" id="KW-1185">Reference proteome</keyword>
<dbReference type="KEGG" id="gtt:GUITHDRAFT_136727"/>
<feature type="compositionally biased region" description="Basic residues" evidence="1">
    <location>
        <begin position="171"/>
        <end position="182"/>
    </location>
</feature>